<protein>
    <recommendedName>
        <fullName evidence="3">E2 family protein E</fullName>
    </recommendedName>
</protein>
<organism evidence="1 2">
    <name type="scientific">Haloarchaeobius iranensis</name>
    <dbReference type="NCBI Taxonomy" id="996166"/>
    <lineage>
        <taxon>Archaea</taxon>
        <taxon>Methanobacteriati</taxon>
        <taxon>Methanobacteriota</taxon>
        <taxon>Stenosarchaea group</taxon>
        <taxon>Halobacteria</taxon>
        <taxon>Halobacteriales</taxon>
        <taxon>Halorubellaceae</taxon>
        <taxon>Haloarchaeobius</taxon>
    </lineage>
</organism>
<evidence type="ECO:0000313" key="2">
    <source>
        <dbReference type="Proteomes" id="UP000199370"/>
    </source>
</evidence>
<proteinExistence type="predicted"/>
<keyword evidence="2" id="KW-1185">Reference proteome</keyword>
<dbReference type="EMBL" id="FNIA01000024">
    <property type="protein sequence ID" value="SDN27925.1"/>
    <property type="molecule type" value="Genomic_DNA"/>
</dbReference>
<dbReference type="STRING" id="996166.SAMN05192554_12430"/>
<dbReference type="Proteomes" id="UP000199370">
    <property type="component" value="Unassembled WGS sequence"/>
</dbReference>
<evidence type="ECO:0000313" key="1">
    <source>
        <dbReference type="EMBL" id="SDN27925.1"/>
    </source>
</evidence>
<dbReference type="AlphaFoldDB" id="A0A1H0A3E6"/>
<name>A0A1H0A3E6_9EURY</name>
<gene>
    <name evidence="1" type="ORF">SAMN05192554_12430</name>
</gene>
<reference evidence="1 2" key="1">
    <citation type="submission" date="2016-10" db="EMBL/GenBank/DDBJ databases">
        <authorList>
            <person name="de Groot N.N."/>
        </authorList>
    </citation>
    <scope>NUCLEOTIDE SEQUENCE [LARGE SCALE GENOMIC DNA]</scope>
    <source>
        <strain evidence="2">EB21,IBRC-M 10013,KCTC 4048</strain>
    </source>
</reference>
<evidence type="ECO:0008006" key="3">
    <source>
        <dbReference type="Google" id="ProtNLM"/>
    </source>
</evidence>
<accession>A0A1H0A3E6</accession>
<sequence>MTSGRVLADIAELASVLRERSNTQLTYDVQDSSFVEIGHFRFPDGWQTTDGTRVGAIRFELPASYPNMPPSVAVPAGMRYQGQRTQAMQPTRAWPPENWVAFEPDYGQWNPAADGLLTALAAIERRLRDPQPKTL</sequence>